<organism evidence="3 4">
    <name type="scientific">Thioalkalivibrio halophilus</name>
    <dbReference type="NCBI Taxonomy" id="252474"/>
    <lineage>
        <taxon>Bacteria</taxon>
        <taxon>Pseudomonadati</taxon>
        <taxon>Pseudomonadota</taxon>
        <taxon>Gammaproteobacteria</taxon>
        <taxon>Chromatiales</taxon>
        <taxon>Ectothiorhodospiraceae</taxon>
        <taxon>Thioalkalivibrio</taxon>
    </lineage>
</organism>
<sequence length="253" mass="28077">MHRITETRTARGPGAVAAGLILALGGALATAPAMAMDPDDPDYDPLEDDSLWEDAPPGPGQVDPEDAQTTSPELRIYAEPPAERDTPLHHHDNHLTLDEDSLNDGWVRLRQCHSGLAEISRMSIVYNEPNIRGLRVASADEVEDAWAEDDRVVVIGVTETSELCVEAEMRVVESRGNGEYVLENGPFMRRFLDGYFPMRVTLTLSWGDLDLTLEDTAPERQPGVDVRGFEHGMILDTTFEGELETRIRLSRDE</sequence>
<dbReference type="Proteomes" id="UP000189177">
    <property type="component" value="Unassembled WGS sequence"/>
</dbReference>
<proteinExistence type="predicted"/>
<accession>A0A1V2ZY11</accession>
<dbReference type="RefSeq" id="WP_077244318.1">
    <property type="nucleotide sequence ID" value="NZ_MUZR01000027.1"/>
</dbReference>
<evidence type="ECO:0000313" key="4">
    <source>
        <dbReference type="Proteomes" id="UP000189177"/>
    </source>
</evidence>
<comment type="caution">
    <text evidence="3">The sequence shown here is derived from an EMBL/GenBank/DDBJ whole genome shotgun (WGS) entry which is preliminary data.</text>
</comment>
<dbReference type="GO" id="GO:0016787">
    <property type="term" value="F:hydrolase activity"/>
    <property type="evidence" value="ECO:0007669"/>
    <property type="project" value="UniProtKB-KW"/>
</dbReference>
<protein>
    <submittedName>
        <fullName evidence="3">Alpha/beta hydrolase</fullName>
    </submittedName>
</protein>
<dbReference type="AlphaFoldDB" id="A0A1V2ZY11"/>
<evidence type="ECO:0000313" key="3">
    <source>
        <dbReference type="EMBL" id="OOC10004.1"/>
    </source>
</evidence>
<feature type="chain" id="PRO_5013319304" evidence="2">
    <location>
        <begin position="36"/>
        <end position="253"/>
    </location>
</feature>
<evidence type="ECO:0000256" key="2">
    <source>
        <dbReference type="SAM" id="SignalP"/>
    </source>
</evidence>
<keyword evidence="2" id="KW-0732">Signal</keyword>
<feature type="compositionally biased region" description="Acidic residues" evidence="1">
    <location>
        <begin position="37"/>
        <end position="52"/>
    </location>
</feature>
<reference evidence="3 4" key="1">
    <citation type="submission" date="2017-02" db="EMBL/GenBank/DDBJ databases">
        <title>Genomic diversity within the haloalkaliphilic genus Thioalkalivibrio.</title>
        <authorList>
            <person name="Ahn A.-C."/>
            <person name="Meier-Kolthoff J."/>
            <person name="Overmars L."/>
            <person name="Richter M."/>
            <person name="Woyke T."/>
            <person name="Sorokin D.Y."/>
            <person name="Muyzer G."/>
        </authorList>
    </citation>
    <scope>NUCLEOTIDE SEQUENCE [LARGE SCALE GENOMIC DNA]</scope>
    <source>
        <strain evidence="3 4">HL17</strain>
    </source>
</reference>
<keyword evidence="3" id="KW-0378">Hydrolase</keyword>
<keyword evidence="4" id="KW-1185">Reference proteome</keyword>
<evidence type="ECO:0000256" key="1">
    <source>
        <dbReference type="SAM" id="MobiDB-lite"/>
    </source>
</evidence>
<dbReference type="EMBL" id="MUZR01000027">
    <property type="protein sequence ID" value="OOC10004.1"/>
    <property type="molecule type" value="Genomic_DNA"/>
</dbReference>
<name>A0A1V2ZY11_9GAMM</name>
<dbReference type="OrthoDB" id="8560667at2"/>
<feature type="region of interest" description="Disordered" evidence="1">
    <location>
        <begin position="33"/>
        <end position="69"/>
    </location>
</feature>
<feature type="signal peptide" evidence="2">
    <location>
        <begin position="1"/>
        <end position="35"/>
    </location>
</feature>
<dbReference type="STRING" id="252474.B1A74_08055"/>
<gene>
    <name evidence="3" type="ORF">B1A74_08055</name>
</gene>